<sequence length="240" mass="26399">MTSETTPDPSRRQYSRRDALRYGAIAVGTVTGGASFATGTAVADDNPQGVLADGFDGDRDRIAFLRGFTNTYSGGYGAPDALESLVDDARNEFNANTELWIDYGNWLIDTHEEVVPLGSGTVAVEFDLTRGRWPLRNPDPIATTIDAEYDDESDEFTALEWRVDKPDDPDFEVRLENRAAENAADELQSYRRDFIAEDDEDHAVPDSEYLSALAGEYAAGIMLGNETRSVLEVLLGEVDL</sequence>
<dbReference type="AlphaFoldDB" id="M0MIP9"/>
<organism evidence="1 2">
    <name type="scientific">Halobiforma nitratireducens JCM 10879</name>
    <dbReference type="NCBI Taxonomy" id="1227454"/>
    <lineage>
        <taxon>Archaea</taxon>
        <taxon>Methanobacteriati</taxon>
        <taxon>Methanobacteriota</taxon>
        <taxon>Stenosarchaea group</taxon>
        <taxon>Halobacteria</taxon>
        <taxon>Halobacteriales</taxon>
        <taxon>Natrialbaceae</taxon>
        <taxon>Halobiforma</taxon>
    </lineage>
</organism>
<dbReference type="EMBL" id="AOMA01000019">
    <property type="protein sequence ID" value="EMA45238.1"/>
    <property type="molecule type" value="Genomic_DNA"/>
</dbReference>
<dbReference type="STRING" id="1227454.C446_02492"/>
<dbReference type="PROSITE" id="PS51318">
    <property type="entry name" value="TAT"/>
    <property type="match status" value="1"/>
</dbReference>
<comment type="caution">
    <text evidence="1">The sequence shown here is derived from an EMBL/GenBank/DDBJ whole genome shotgun (WGS) entry which is preliminary data.</text>
</comment>
<proteinExistence type="predicted"/>
<dbReference type="InterPro" id="IPR006311">
    <property type="entry name" value="TAT_signal"/>
</dbReference>
<dbReference type="RefSeq" id="WP_006671469.1">
    <property type="nucleotide sequence ID" value="NZ_AOMA01000019.1"/>
</dbReference>
<evidence type="ECO:0000313" key="1">
    <source>
        <dbReference type="EMBL" id="EMA45238.1"/>
    </source>
</evidence>
<accession>M0MIP9</accession>
<dbReference type="Proteomes" id="UP000011607">
    <property type="component" value="Unassembled WGS sequence"/>
</dbReference>
<reference evidence="1 2" key="1">
    <citation type="journal article" date="2014" name="PLoS Genet.">
        <title>Phylogenetically driven sequencing of extremely halophilic archaea reveals strategies for static and dynamic osmo-response.</title>
        <authorList>
            <person name="Becker E.A."/>
            <person name="Seitzer P.M."/>
            <person name="Tritt A."/>
            <person name="Larsen D."/>
            <person name="Krusor M."/>
            <person name="Yao A.I."/>
            <person name="Wu D."/>
            <person name="Madern D."/>
            <person name="Eisen J.A."/>
            <person name="Darling A.E."/>
            <person name="Facciotti M.T."/>
        </authorList>
    </citation>
    <scope>NUCLEOTIDE SEQUENCE [LARGE SCALE GENOMIC DNA]</scope>
    <source>
        <strain evidence="1 2">JCM 10879</strain>
    </source>
</reference>
<keyword evidence="2" id="KW-1185">Reference proteome</keyword>
<evidence type="ECO:0000313" key="2">
    <source>
        <dbReference type="Proteomes" id="UP000011607"/>
    </source>
</evidence>
<gene>
    <name evidence="1" type="ORF">C446_02492</name>
</gene>
<name>M0MIP9_9EURY</name>
<dbReference type="eggNOG" id="arCOG13363">
    <property type="taxonomic scope" value="Archaea"/>
</dbReference>
<protein>
    <submittedName>
        <fullName evidence="1">Uncharacterized protein</fullName>
    </submittedName>
</protein>